<name>A0A6A6GVC7_VIRVR</name>
<evidence type="ECO:0000256" key="8">
    <source>
        <dbReference type="ARBA" id="ARBA00022598"/>
    </source>
</evidence>
<keyword evidence="6" id="KW-0963">Cytoplasm</keyword>
<dbReference type="PROSITE" id="PS01011">
    <property type="entry name" value="FOLYLPOLYGLU_SYNT_1"/>
    <property type="match status" value="1"/>
</dbReference>
<evidence type="ECO:0000256" key="6">
    <source>
        <dbReference type="ARBA" id="ARBA00022490"/>
    </source>
</evidence>
<dbReference type="SUPFAM" id="SSF53244">
    <property type="entry name" value="MurD-like peptide ligases, peptide-binding domain"/>
    <property type="match status" value="1"/>
</dbReference>
<evidence type="ECO:0000256" key="10">
    <source>
        <dbReference type="ARBA" id="ARBA00022741"/>
    </source>
</evidence>
<keyword evidence="12 18" id="KW-0067">ATP-binding</keyword>
<comment type="pathway">
    <text evidence="4 17">Cofactor biosynthesis; tetrahydrofolylpolyglutamate biosynthesis.</text>
</comment>
<keyword evidence="15" id="KW-0472">Membrane</keyword>
<evidence type="ECO:0000256" key="14">
    <source>
        <dbReference type="ARBA" id="ARBA00023128"/>
    </source>
</evidence>
<dbReference type="OrthoDB" id="5212574at2759"/>
<keyword evidence="9 19" id="KW-0479">Metal-binding</keyword>
<reference evidence="21" key="1">
    <citation type="journal article" date="2020" name="Stud. Mycol.">
        <title>101 Dothideomycetes genomes: a test case for predicting lifestyles and emergence of pathogens.</title>
        <authorList>
            <person name="Haridas S."/>
            <person name="Albert R."/>
            <person name="Binder M."/>
            <person name="Bloem J."/>
            <person name="Labutti K."/>
            <person name="Salamov A."/>
            <person name="Andreopoulos B."/>
            <person name="Baker S."/>
            <person name="Barry K."/>
            <person name="Bills G."/>
            <person name="Bluhm B."/>
            <person name="Cannon C."/>
            <person name="Castanera R."/>
            <person name="Culley D."/>
            <person name="Daum C."/>
            <person name="Ezra D."/>
            <person name="Gonzalez J."/>
            <person name="Henrissat B."/>
            <person name="Kuo A."/>
            <person name="Liang C."/>
            <person name="Lipzen A."/>
            <person name="Lutzoni F."/>
            <person name="Magnuson J."/>
            <person name="Mondo S."/>
            <person name="Nolan M."/>
            <person name="Ohm R."/>
            <person name="Pangilinan J."/>
            <person name="Park H.-J."/>
            <person name="Ramirez L."/>
            <person name="Alfaro M."/>
            <person name="Sun H."/>
            <person name="Tritt A."/>
            <person name="Yoshinaga Y."/>
            <person name="Zwiers L.-H."/>
            <person name="Turgeon B."/>
            <person name="Goodwin S."/>
            <person name="Spatafora J."/>
            <person name="Crous P."/>
            <person name="Grigoriev I."/>
        </authorList>
    </citation>
    <scope>NUCLEOTIDE SEQUENCE</scope>
    <source>
        <strain evidence="21">Tuck. ex Michener</strain>
    </source>
</reference>
<feature type="region of interest" description="Disordered" evidence="20">
    <location>
        <begin position="369"/>
        <end position="403"/>
    </location>
</feature>
<dbReference type="UniPathway" id="UPA00850"/>
<dbReference type="EMBL" id="ML991855">
    <property type="protein sequence ID" value="KAF2229752.1"/>
    <property type="molecule type" value="Genomic_DNA"/>
</dbReference>
<dbReference type="PANTHER" id="PTHR11136:SF5">
    <property type="entry name" value="FOLYLPOLYGLUTAMATE SYNTHASE, MITOCHONDRIAL"/>
    <property type="match status" value="1"/>
</dbReference>
<comment type="similarity">
    <text evidence="5 17">Belongs to the folylpolyglutamate synthase family.</text>
</comment>
<keyword evidence="7 17" id="KW-0554">One-carbon metabolism</keyword>
<dbReference type="GO" id="GO:0004326">
    <property type="term" value="F:tetrahydrofolylpolyglutamate synthase activity"/>
    <property type="evidence" value="ECO:0007669"/>
    <property type="project" value="UniProtKB-EC"/>
</dbReference>
<organism evidence="21 22">
    <name type="scientific">Viridothelium virens</name>
    <name type="common">Speckled blister lichen</name>
    <name type="synonym">Trypethelium virens</name>
    <dbReference type="NCBI Taxonomy" id="1048519"/>
    <lineage>
        <taxon>Eukaryota</taxon>
        <taxon>Fungi</taxon>
        <taxon>Dikarya</taxon>
        <taxon>Ascomycota</taxon>
        <taxon>Pezizomycotina</taxon>
        <taxon>Dothideomycetes</taxon>
        <taxon>Dothideomycetes incertae sedis</taxon>
        <taxon>Trypetheliales</taxon>
        <taxon>Trypetheliaceae</taxon>
        <taxon>Viridothelium</taxon>
    </lineage>
</organism>
<dbReference type="SUPFAM" id="SSF53623">
    <property type="entry name" value="MurD-like peptide ligases, catalytic domain"/>
    <property type="match status" value="1"/>
</dbReference>
<comment type="function">
    <text evidence="17">Catalyzes conversion of folates to polyglutamate derivatives allowing concentration of folate compounds in the cell and the intracellular retention of these cofactors, which are important substrates for most of the folate-dependent enzymes that are involved in one-carbon transfer reactions involved in purine, pyrimidine and amino acid synthesis.</text>
</comment>
<dbReference type="InterPro" id="IPR018109">
    <property type="entry name" value="Folylpolyglutamate_synth_CS"/>
</dbReference>
<evidence type="ECO:0000256" key="11">
    <source>
        <dbReference type="ARBA" id="ARBA00022792"/>
    </source>
</evidence>
<dbReference type="InterPro" id="IPR036565">
    <property type="entry name" value="Mur-like_cat_sf"/>
</dbReference>
<protein>
    <recommendedName>
        <fullName evidence="17">Folylpolyglutamate synthase</fullName>
        <ecNumber evidence="17">6.3.2.17</ecNumber>
    </recommendedName>
    <alternativeName>
        <fullName evidence="17">Folylpoly-gamma-glutamate synthetase</fullName>
    </alternativeName>
    <alternativeName>
        <fullName evidence="17">Tetrahydrofolylpolyglutamate synthase</fullName>
    </alternativeName>
</protein>
<dbReference type="Proteomes" id="UP000800092">
    <property type="component" value="Unassembled WGS sequence"/>
</dbReference>
<dbReference type="GO" id="GO:0005524">
    <property type="term" value="F:ATP binding"/>
    <property type="evidence" value="ECO:0007669"/>
    <property type="project" value="UniProtKB-KW"/>
</dbReference>
<feature type="compositionally biased region" description="Polar residues" evidence="20">
    <location>
        <begin position="378"/>
        <end position="401"/>
    </location>
</feature>
<evidence type="ECO:0000313" key="22">
    <source>
        <dbReference type="Proteomes" id="UP000800092"/>
    </source>
</evidence>
<comment type="catalytic activity">
    <reaction evidence="16 17">
        <text>(6S)-5,6,7,8-tetrahydrofolyl-(gamma-L-Glu)(n) + L-glutamate + ATP = (6S)-5,6,7,8-tetrahydrofolyl-(gamma-L-Glu)(n+1) + ADP + phosphate + H(+)</text>
        <dbReference type="Rhea" id="RHEA:10580"/>
        <dbReference type="Rhea" id="RHEA-COMP:14738"/>
        <dbReference type="Rhea" id="RHEA-COMP:14740"/>
        <dbReference type="ChEBI" id="CHEBI:15378"/>
        <dbReference type="ChEBI" id="CHEBI:29985"/>
        <dbReference type="ChEBI" id="CHEBI:30616"/>
        <dbReference type="ChEBI" id="CHEBI:43474"/>
        <dbReference type="ChEBI" id="CHEBI:141005"/>
        <dbReference type="ChEBI" id="CHEBI:456216"/>
        <dbReference type="EC" id="6.3.2.17"/>
    </reaction>
</comment>
<dbReference type="PIRSF" id="PIRSF038895">
    <property type="entry name" value="FPGS"/>
    <property type="match status" value="1"/>
</dbReference>
<dbReference type="AlphaFoldDB" id="A0A6A6GVC7"/>
<dbReference type="EC" id="6.3.2.17" evidence="17"/>
<evidence type="ECO:0000256" key="13">
    <source>
        <dbReference type="ARBA" id="ARBA00022842"/>
    </source>
</evidence>
<dbReference type="FunFam" id="3.40.1190.10:FF:000009">
    <property type="entry name" value="Folylpolyglutamate synthase"/>
    <property type="match status" value="1"/>
</dbReference>
<keyword evidence="13 19" id="KW-0460">Magnesium</keyword>
<dbReference type="Gene3D" id="3.40.1190.10">
    <property type="entry name" value="Mur-like, catalytic domain"/>
    <property type="match status" value="1"/>
</dbReference>
<comment type="cofactor">
    <cofactor evidence="17">
        <name>a monovalent cation</name>
        <dbReference type="ChEBI" id="CHEBI:60242"/>
    </cofactor>
    <text evidence="17">A monovalent cation.</text>
</comment>
<evidence type="ECO:0000256" key="12">
    <source>
        <dbReference type="ARBA" id="ARBA00022840"/>
    </source>
</evidence>
<feature type="binding site" evidence="18">
    <location>
        <position position="330"/>
    </location>
    <ligand>
        <name>ATP</name>
        <dbReference type="ChEBI" id="CHEBI:30616"/>
    </ligand>
</feature>
<dbReference type="PROSITE" id="PS01012">
    <property type="entry name" value="FOLYLPOLYGLU_SYNT_2"/>
    <property type="match status" value="1"/>
</dbReference>
<comment type="subcellular location">
    <subcellularLocation>
        <location evidence="3">Cytoplasm</location>
    </subcellularLocation>
    <subcellularLocation>
        <location evidence="1">Mitochondrion inner membrane</location>
    </subcellularLocation>
    <subcellularLocation>
        <location evidence="2">Mitochondrion matrix</location>
    </subcellularLocation>
</comment>
<dbReference type="GO" id="GO:0006730">
    <property type="term" value="P:one-carbon metabolic process"/>
    <property type="evidence" value="ECO:0007669"/>
    <property type="project" value="UniProtKB-KW"/>
</dbReference>
<keyword evidence="10 18" id="KW-0547">Nucleotide-binding</keyword>
<evidence type="ECO:0000256" key="5">
    <source>
        <dbReference type="ARBA" id="ARBA00008276"/>
    </source>
</evidence>
<keyword evidence="22" id="KW-1185">Reference proteome</keyword>
<dbReference type="Gene3D" id="3.90.190.20">
    <property type="entry name" value="Mur ligase, C-terminal domain"/>
    <property type="match status" value="1"/>
</dbReference>
<dbReference type="GO" id="GO:0046872">
    <property type="term" value="F:metal ion binding"/>
    <property type="evidence" value="ECO:0007669"/>
    <property type="project" value="UniProtKB-KW"/>
</dbReference>
<dbReference type="InterPro" id="IPR023600">
    <property type="entry name" value="Folylpolyglutamate_synth_euk"/>
</dbReference>
<keyword evidence="11" id="KW-0999">Mitochondrion inner membrane</keyword>
<dbReference type="GO" id="GO:0005829">
    <property type="term" value="C:cytosol"/>
    <property type="evidence" value="ECO:0007669"/>
    <property type="project" value="TreeGrafter"/>
</dbReference>
<evidence type="ECO:0000256" key="20">
    <source>
        <dbReference type="SAM" id="MobiDB-lite"/>
    </source>
</evidence>
<dbReference type="GO" id="GO:0005743">
    <property type="term" value="C:mitochondrial inner membrane"/>
    <property type="evidence" value="ECO:0007669"/>
    <property type="project" value="UniProtKB-SubCell"/>
</dbReference>
<accession>A0A6A6GVC7</accession>
<dbReference type="GO" id="GO:0005759">
    <property type="term" value="C:mitochondrial matrix"/>
    <property type="evidence" value="ECO:0007669"/>
    <property type="project" value="UniProtKB-SubCell"/>
</dbReference>
<evidence type="ECO:0000256" key="17">
    <source>
        <dbReference type="PIRNR" id="PIRNR038895"/>
    </source>
</evidence>
<proteinExistence type="inferred from homology"/>
<feature type="binding site" evidence="19">
    <location>
        <position position="182"/>
    </location>
    <ligand>
        <name>Mg(2+)</name>
        <dbReference type="ChEBI" id="CHEBI:18420"/>
        <label>1</label>
    </ligand>
</feature>
<dbReference type="PANTHER" id="PTHR11136">
    <property type="entry name" value="FOLYLPOLYGLUTAMATE SYNTHASE-RELATED"/>
    <property type="match status" value="1"/>
</dbReference>
<feature type="binding site" evidence="19">
    <location>
        <position position="105"/>
    </location>
    <ligand>
        <name>Mg(2+)</name>
        <dbReference type="ChEBI" id="CHEBI:18420"/>
        <label>1</label>
    </ligand>
</feature>
<keyword evidence="14" id="KW-0496">Mitochondrion</keyword>
<dbReference type="InterPro" id="IPR036615">
    <property type="entry name" value="Mur_ligase_C_dom_sf"/>
</dbReference>
<evidence type="ECO:0000256" key="3">
    <source>
        <dbReference type="ARBA" id="ARBA00004496"/>
    </source>
</evidence>
<evidence type="ECO:0000256" key="2">
    <source>
        <dbReference type="ARBA" id="ARBA00004305"/>
    </source>
</evidence>
<evidence type="ECO:0000256" key="7">
    <source>
        <dbReference type="ARBA" id="ARBA00022563"/>
    </source>
</evidence>
<evidence type="ECO:0000313" key="21">
    <source>
        <dbReference type="EMBL" id="KAF2229752.1"/>
    </source>
</evidence>
<evidence type="ECO:0000256" key="16">
    <source>
        <dbReference type="ARBA" id="ARBA00047493"/>
    </source>
</evidence>
<gene>
    <name evidence="21" type="ORF">EV356DRAFT_536987</name>
</gene>
<feature type="binding site" evidence="19">
    <location>
        <position position="210"/>
    </location>
    <ligand>
        <name>Mg(2+)</name>
        <dbReference type="ChEBI" id="CHEBI:18420"/>
        <label>1</label>
    </ligand>
</feature>
<evidence type="ECO:0000256" key="15">
    <source>
        <dbReference type="ARBA" id="ARBA00023136"/>
    </source>
</evidence>
<feature type="binding site" evidence="18">
    <location>
        <position position="344"/>
    </location>
    <ligand>
        <name>ATP</name>
        <dbReference type="ChEBI" id="CHEBI:30616"/>
    </ligand>
</feature>
<evidence type="ECO:0000256" key="18">
    <source>
        <dbReference type="PIRSR" id="PIRSR038895-1"/>
    </source>
</evidence>
<dbReference type="InterPro" id="IPR001645">
    <property type="entry name" value="Folylpolyglutamate_synth"/>
</dbReference>
<keyword evidence="8 17" id="KW-0436">Ligase</keyword>
<evidence type="ECO:0000256" key="1">
    <source>
        <dbReference type="ARBA" id="ARBA00004273"/>
    </source>
</evidence>
<dbReference type="NCBIfam" id="TIGR01499">
    <property type="entry name" value="folC"/>
    <property type="match status" value="1"/>
</dbReference>
<evidence type="ECO:0000256" key="9">
    <source>
        <dbReference type="ARBA" id="ARBA00022723"/>
    </source>
</evidence>
<evidence type="ECO:0000256" key="19">
    <source>
        <dbReference type="PIRSR" id="PIRSR038895-2"/>
    </source>
</evidence>
<evidence type="ECO:0000256" key="4">
    <source>
        <dbReference type="ARBA" id="ARBA00005150"/>
    </source>
</evidence>
<sequence>MSRHLHSGTKLGRDYGAAVAALNTLQSNFQVVDAIRRSGRGMNKYAIPEMLDWCRKLGYEPKDFDAFRPIHIAGTKGKGSTSAMVSSILSQYKSGSMKKIGLYTSPHLRFVRERIQIDNQPLSEEKFTRYFFETWDALEAAAEEAGHPNPQDPSTKPVYFRFLTLMAFHAFLKEQVHTAVIECGIGGEYDSTNVLANPSVTGITSLGIDHTAMLGDAIEEIAWHKGGILKPDVPAYTVQQADSALEILEQRAKERNTKLHITKPHIDFDNFRLGLDADFQKINAGLAIHIAATHLNNIKEPPSLHPSMLHQGSLPPEFISGLQQVRWPGRCEIRHEQNLTWYIDGGHTLESIALTGSWFASRILPQPATKESRIATEKPTSQPIEANPTSTMTNSDVQPARSSEPLLPKTRVLIFNQQVRSAPPLARSLHALLSSALSTPQPFTHVVFCTNTTFREQGFSPDLVSVNVDAEEVGKLSVQKELAEVWQGLDSQAEVRVVRTIEEAVGVARGLVGREAGEGMEGQGEQEKVRVLVTGSLHLVGGLIDVLESVMVKEK</sequence>